<dbReference type="Pfam" id="PF00501">
    <property type="entry name" value="AMP-binding"/>
    <property type="match status" value="1"/>
</dbReference>
<comment type="cofactor">
    <cofactor evidence="1">
        <name>pantetheine 4'-phosphate</name>
        <dbReference type="ChEBI" id="CHEBI:47942"/>
    </cofactor>
</comment>
<dbReference type="PROSITE" id="PS50075">
    <property type="entry name" value="CARRIER"/>
    <property type="match status" value="1"/>
</dbReference>
<dbReference type="SMART" id="SM00823">
    <property type="entry name" value="PKS_PP"/>
    <property type="match status" value="1"/>
</dbReference>
<dbReference type="FunFam" id="3.30.300.30:FF:000010">
    <property type="entry name" value="Enterobactin synthetase component F"/>
    <property type="match status" value="1"/>
</dbReference>
<dbReference type="GO" id="GO:0031177">
    <property type="term" value="F:phosphopantetheine binding"/>
    <property type="evidence" value="ECO:0007669"/>
    <property type="project" value="InterPro"/>
</dbReference>
<organism evidence="6 7">
    <name type="scientific">Nonomuraea cypriaca</name>
    <dbReference type="NCBI Taxonomy" id="1187855"/>
    <lineage>
        <taxon>Bacteria</taxon>
        <taxon>Bacillati</taxon>
        <taxon>Actinomycetota</taxon>
        <taxon>Actinomycetes</taxon>
        <taxon>Streptosporangiales</taxon>
        <taxon>Streptosporangiaceae</taxon>
        <taxon>Nonomuraea</taxon>
    </lineage>
</organism>
<dbReference type="InterPro" id="IPR000873">
    <property type="entry name" value="AMP-dep_synth/lig_dom"/>
</dbReference>
<dbReference type="Gene3D" id="3.40.50.980">
    <property type="match status" value="2"/>
</dbReference>
<dbReference type="Gene3D" id="3.30.300.30">
    <property type="match status" value="1"/>
</dbReference>
<evidence type="ECO:0000313" key="7">
    <source>
        <dbReference type="Proteomes" id="UP000605361"/>
    </source>
</evidence>
<evidence type="ECO:0000256" key="2">
    <source>
        <dbReference type="ARBA" id="ARBA00006432"/>
    </source>
</evidence>
<dbReference type="SUPFAM" id="SSF47336">
    <property type="entry name" value="ACP-like"/>
    <property type="match status" value="1"/>
</dbReference>
<name>A0A931AMG4_9ACTN</name>
<dbReference type="PROSITE" id="PS00012">
    <property type="entry name" value="PHOSPHOPANTETHEINE"/>
    <property type="match status" value="1"/>
</dbReference>
<dbReference type="InterPro" id="IPR020806">
    <property type="entry name" value="PKS_PP-bd"/>
</dbReference>
<keyword evidence="7" id="KW-1185">Reference proteome</keyword>
<feature type="domain" description="Carrier" evidence="5">
    <location>
        <begin position="628"/>
        <end position="703"/>
    </location>
</feature>
<keyword evidence="4" id="KW-0597">Phosphoprotein</keyword>
<dbReference type="InterPro" id="IPR010071">
    <property type="entry name" value="AA_adenyl_dom"/>
</dbReference>
<dbReference type="FunFam" id="3.40.50.12780:FF:000012">
    <property type="entry name" value="Non-ribosomal peptide synthetase"/>
    <property type="match status" value="1"/>
</dbReference>
<evidence type="ECO:0000256" key="4">
    <source>
        <dbReference type="ARBA" id="ARBA00022553"/>
    </source>
</evidence>
<dbReference type="InterPro" id="IPR045851">
    <property type="entry name" value="AMP-bd_C_sf"/>
</dbReference>
<dbReference type="NCBIfam" id="TIGR01733">
    <property type="entry name" value="AA-adenyl-dom"/>
    <property type="match status" value="1"/>
</dbReference>
<dbReference type="Proteomes" id="UP000605361">
    <property type="component" value="Unassembled WGS sequence"/>
</dbReference>
<dbReference type="PROSITE" id="PS00455">
    <property type="entry name" value="AMP_BINDING"/>
    <property type="match status" value="1"/>
</dbReference>
<evidence type="ECO:0000259" key="5">
    <source>
        <dbReference type="PROSITE" id="PS50075"/>
    </source>
</evidence>
<dbReference type="InterPro" id="IPR029058">
    <property type="entry name" value="AB_hydrolase_fold"/>
</dbReference>
<dbReference type="Gene3D" id="2.30.38.10">
    <property type="entry name" value="Luciferase, Domain 3"/>
    <property type="match status" value="1"/>
</dbReference>
<dbReference type="GO" id="GO:0005737">
    <property type="term" value="C:cytoplasm"/>
    <property type="evidence" value="ECO:0007669"/>
    <property type="project" value="TreeGrafter"/>
</dbReference>
<dbReference type="AlphaFoldDB" id="A0A931AMG4"/>
<dbReference type="FunFam" id="2.30.38.10:FF:000001">
    <property type="entry name" value="Non-ribosomal peptide synthetase PvdI"/>
    <property type="match status" value="1"/>
</dbReference>
<dbReference type="GO" id="GO:0044550">
    <property type="term" value="P:secondary metabolite biosynthetic process"/>
    <property type="evidence" value="ECO:0007669"/>
    <property type="project" value="UniProtKB-ARBA"/>
</dbReference>
<gene>
    <name evidence="6" type="ORF">ITP53_49885</name>
</gene>
<sequence>MMVESALVDRGSGAIFLIEPATHRCASLAIIAAYLNRTSMISEIVFRADSEDAKTSLSFSVRVRGEETLDDLARRLAEEWHAATGLAPDVLGRQRISIHAVAKLSGLIAFVWRLERGIRVTELDLPPNTVAEAFEAQVRKSADAVAVSGEGTQWSYAELDARAEELAGRLVAAGVKAETPVAILMERSPLVIVASLAILKAGGAYVPLHPSFPAERMRWVLTHTQAPIVLTDMAMRERAAELGPPLLLIDAQQRTGAIPALLSPQSDQLAYVMFTSGSTGTPKGVAVTHADVVALAADHAWRGDAHRRVLMHSPHAFDASTYEMWIPLLNGGTVIVAPAGPVEPARLADIIARHRITAAFVTTALFNTLIEDQPPGLETLAEIWTGGEFVSAATMRAATMTLSRTRVVHVYGPTETTTFATCHPLPNTIAEYARNIPIGHPMDGLRAYVLDERLRLALPGVPGELYLAGTGLARGYFDRSDLTAERFIADPFAGSGERMYRTGDLVRWTCEGELEFLGRNDHQVKIRGFRIELGEVEAALDQLPGITQSTVNVHHDDARGKQIIGYVVPAPGHQPSGADLKAELTAHLPAFMVPTAIMTLDTFPLTPNGKIDRAALPAPVYGTAEHSNARTPAEEILAGLFAEILNLPTVDIHDNFFDLGGHSLLATRLISRVRDVMHTELTVRDLFESPTVATLAQEVTTADSQRNPFDLLLPLRPSGQLPPLFCIHPGMGFAWSYSSLLGPIDNARPLYAIQARSLTGPTLSPSSLDAMARDFVAQIKGVQPSGPYHLLGWSFGGLVAYAMATELREQGEEVALLTILDSYPGSEYHIDAGSVPENEALALILDDLGRLVPETERSAMNRDRFMEIVNTEVHSLRFLTQKQISNLIDTWINNIELVRTFTPARYDGDLLFFVATQGRNANSPLVDGWAPYVNGQINDVEICCRHGEMMQPNPAAEIGWIVSQELDRVRGKEEFRGQSAR</sequence>
<dbReference type="CDD" id="cd12117">
    <property type="entry name" value="A_NRPS_Srf_like"/>
    <property type="match status" value="1"/>
</dbReference>
<dbReference type="EMBL" id="JADOGI010000306">
    <property type="protein sequence ID" value="MBF8193659.1"/>
    <property type="molecule type" value="Genomic_DNA"/>
</dbReference>
<dbReference type="PANTHER" id="PTHR45527:SF1">
    <property type="entry name" value="FATTY ACID SYNTHASE"/>
    <property type="match status" value="1"/>
</dbReference>
<dbReference type="Pfam" id="PF13193">
    <property type="entry name" value="AMP-binding_C"/>
    <property type="match status" value="1"/>
</dbReference>
<dbReference type="Gene3D" id="3.40.50.1820">
    <property type="entry name" value="alpha/beta hydrolase"/>
    <property type="match status" value="1"/>
</dbReference>
<dbReference type="InterPro" id="IPR036736">
    <property type="entry name" value="ACP-like_sf"/>
</dbReference>
<evidence type="ECO:0000313" key="6">
    <source>
        <dbReference type="EMBL" id="MBF8193659.1"/>
    </source>
</evidence>
<dbReference type="FunFam" id="1.10.1200.10:FF:000005">
    <property type="entry name" value="Nonribosomal peptide synthetase 1"/>
    <property type="match status" value="1"/>
</dbReference>
<evidence type="ECO:0000256" key="3">
    <source>
        <dbReference type="ARBA" id="ARBA00022450"/>
    </source>
</evidence>
<dbReference type="PANTHER" id="PTHR45527">
    <property type="entry name" value="NONRIBOSOMAL PEPTIDE SYNTHETASE"/>
    <property type="match status" value="1"/>
</dbReference>
<dbReference type="GO" id="GO:0043041">
    <property type="term" value="P:amino acid activation for nonribosomal peptide biosynthetic process"/>
    <property type="evidence" value="ECO:0007669"/>
    <property type="project" value="TreeGrafter"/>
</dbReference>
<proteinExistence type="inferred from homology"/>
<comment type="caution">
    <text evidence="6">The sequence shown here is derived from an EMBL/GenBank/DDBJ whole genome shotgun (WGS) entry which is preliminary data.</text>
</comment>
<dbReference type="FunFam" id="3.40.50.980:FF:000001">
    <property type="entry name" value="Non-ribosomal peptide synthetase"/>
    <property type="match status" value="1"/>
</dbReference>
<dbReference type="Pfam" id="PF00550">
    <property type="entry name" value="PP-binding"/>
    <property type="match status" value="1"/>
</dbReference>
<dbReference type="InterPro" id="IPR025110">
    <property type="entry name" value="AMP-bd_C"/>
</dbReference>
<comment type="similarity">
    <text evidence="2">Belongs to the ATP-dependent AMP-binding enzyme family.</text>
</comment>
<dbReference type="InterPro" id="IPR006162">
    <property type="entry name" value="Ppantetheine_attach_site"/>
</dbReference>
<protein>
    <submittedName>
        <fullName evidence="6">Amino acid adenylation domain-containing protein</fullName>
    </submittedName>
</protein>
<keyword evidence="3" id="KW-0596">Phosphopantetheine</keyword>
<dbReference type="InterPro" id="IPR009081">
    <property type="entry name" value="PP-bd_ACP"/>
</dbReference>
<dbReference type="Pfam" id="PF00975">
    <property type="entry name" value="Thioesterase"/>
    <property type="match status" value="1"/>
</dbReference>
<dbReference type="SUPFAM" id="SSF56801">
    <property type="entry name" value="Acetyl-CoA synthetase-like"/>
    <property type="match status" value="1"/>
</dbReference>
<evidence type="ECO:0000256" key="1">
    <source>
        <dbReference type="ARBA" id="ARBA00001957"/>
    </source>
</evidence>
<reference evidence="6" key="1">
    <citation type="submission" date="2020-11" db="EMBL/GenBank/DDBJ databases">
        <title>Whole-genome analyses of Nonomuraea sp. K274.</title>
        <authorList>
            <person name="Veyisoglu A."/>
        </authorList>
    </citation>
    <scope>NUCLEOTIDE SEQUENCE</scope>
    <source>
        <strain evidence="6">K274</strain>
    </source>
</reference>
<accession>A0A931AMG4</accession>
<dbReference type="InterPro" id="IPR020845">
    <property type="entry name" value="AMP-binding_CS"/>
</dbReference>
<dbReference type="SUPFAM" id="SSF53474">
    <property type="entry name" value="alpha/beta-Hydrolases"/>
    <property type="match status" value="1"/>
</dbReference>
<dbReference type="InterPro" id="IPR001031">
    <property type="entry name" value="Thioesterase"/>
</dbReference>